<organism evidence="2 3">
    <name type="scientific">Mya arenaria</name>
    <name type="common">Soft-shell clam</name>
    <dbReference type="NCBI Taxonomy" id="6604"/>
    <lineage>
        <taxon>Eukaryota</taxon>
        <taxon>Metazoa</taxon>
        <taxon>Spiralia</taxon>
        <taxon>Lophotrochozoa</taxon>
        <taxon>Mollusca</taxon>
        <taxon>Bivalvia</taxon>
        <taxon>Autobranchia</taxon>
        <taxon>Heteroconchia</taxon>
        <taxon>Euheterodonta</taxon>
        <taxon>Imparidentia</taxon>
        <taxon>Neoheterodontei</taxon>
        <taxon>Myida</taxon>
        <taxon>Myoidea</taxon>
        <taxon>Myidae</taxon>
        <taxon>Mya</taxon>
    </lineage>
</organism>
<feature type="compositionally biased region" description="Acidic residues" evidence="1">
    <location>
        <begin position="62"/>
        <end position="94"/>
    </location>
</feature>
<accession>A0ABY7EHC9</accession>
<feature type="compositionally biased region" description="Basic residues" evidence="1">
    <location>
        <begin position="139"/>
        <end position="153"/>
    </location>
</feature>
<evidence type="ECO:0000313" key="2">
    <source>
        <dbReference type="EMBL" id="WAR08211.1"/>
    </source>
</evidence>
<reference evidence="2" key="1">
    <citation type="submission" date="2022-11" db="EMBL/GenBank/DDBJ databases">
        <title>Centuries of genome instability and evolution in soft-shell clam transmissible cancer (bioRxiv).</title>
        <authorList>
            <person name="Hart S.F.M."/>
            <person name="Yonemitsu M.A."/>
            <person name="Giersch R.M."/>
            <person name="Beal B.F."/>
            <person name="Arriagada G."/>
            <person name="Davis B.W."/>
            <person name="Ostrander E.A."/>
            <person name="Goff S.P."/>
            <person name="Metzger M.J."/>
        </authorList>
    </citation>
    <scope>NUCLEOTIDE SEQUENCE</scope>
    <source>
        <strain evidence="2">MELC-2E11</strain>
        <tissue evidence="2">Siphon/mantle</tissue>
    </source>
</reference>
<evidence type="ECO:0000313" key="3">
    <source>
        <dbReference type="Proteomes" id="UP001164746"/>
    </source>
</evidence>
<feature type="compositionally biased region" description="Polar residues" evidence="1">
    <location>
        <begin position="129"/>
        <end position="138"/>
    </location>
</feature>
<dbReference type="Proteomes" id="UP001164746">
    <property type="component" value="Chromosome 6"/>
</dbReference>
<keyword evidence="3" id="KW-1185">Reference proteome</keyword>
<feature type="region of interest" description="Disordered" evidence="1">
    <location>
        <begin position="19"/>
        <end position="153"/>
    </location>
</feature>
<evidence type="ECO:0000256" key="1">
    <source>
        <dbReference type="SAM" id="MobiDB-lite"/>
    </source>
</evidence>
<protein>
    <submittedName>
        <fullName evidence="2">Uncharacterized protein</fullName>
    </submittedName>
</protein>
<sequence length="1125" mass="127443">MSEDINSVECSRDLRKLVEQRQQRPSFSRMISWELGHAADQQPARRTKTRRKQNSGNKDQTPDEVEEQDDDEEYSLSDSSEYETAQEEDDEEENILEKLSGNSDGVDGQISEQGDADTSYDVEGMPSASGVQLNNSQNGRKRRLSKKQKRKRKTHFKTMYLDELYNLGNLCDPSEDIENVFTSLPDEGIMGSEIERNVPSLVELCLAASTRKLRTNSEKGKSSVVQQNRGDIPYLIKYQLSSYGKGMKEQQKLLSYILNRIIPLGLQPNCEQKLNNMFYFEDSEKNEFCILKRAVWKALPYLCKECTCNYIDSQIPQEQATAYLYAPVLCKDKSLCYCSRKAEWKTDSRWKFVVDRLKSALQLRFKRALEKLFHLALPYAMWARGHVTIATDLFKHQLDKETDVIQKAMYLSEIARMHAQFGECKTAIQFYRLAGETVLSLPTGKKEKLSVEVTEQTQILIGNACDRGVLDKEKCQQSSSYWGGARNLPNPDMSTVLASMDVFISLYAGQYEGCEGWRDGIEKMAASLKSCPYLYYYQSLLYALLGDAGKSREAYTMLKHNSMIVPGAGVLALLGKRKWSPWQPLLEMKQQSIPPLKVIWRVQLQHCRLQDDSLSPQEAQLCSKALNLRINERGLICGDLQQALPPMRDLNFDPYTGAHVLSPGSGHTSAWQSAFHHSEHDSAPVKCPFPVPTPCQIYMGKDGTTVHLINPKKDNEMEEMAPKKPSPFLLQWRDSRPHQAIPGSHIIKGRQTTQVIDVAFNKVTEARKKVAKQEKVKKWDKQMADLSGLWKSDFIDFQVWLSQEPVILDDFVDTKSRERFLDVKTCRVSHSPTSNFRVILPNSSDFFIYRPWDTSFPIGLVNKFGELVQEVKYDNNGSDRFTPVVLGPDFYVQIEKTSIARIAIGTGEQNSENGPSVCNICDEHIVWTLAPYITEMVKIAGDPTIEELRVIGGQCKTVGIGLLVTEVMEFVDIVVNDKSGMVYSLSEDKKVILGNFANSKILSEKSISTAEDKSITQLVIAVENNLLFLEVVSEMRPENLAFGANILVSLTQHDKASEHYREHLFYYDLAGNLHGALPCLGRGPRSFLPLYLSAADGGGEEREAGWRVYMRDERDGIICVKLHKL</sequence>
<name>A0ABY7EHC9_MYAAR</name>
<gene>
    <name evidence="2" type="ORF">MAR_018169</name>
</gene>
<dbReference type="EMBL" id="CP111017">
    <property type="protein sequence ID" value="WAR08211.1"/>
    <property type="molecule type" value="Genomic_DNA"/>
</dbReference>
<proteinExistence type="predicted"/>